<evidence type="ECO:0000256" key="6">
    <source>
        <dbReference type="SAM" id="Phobius"/>
    </source>
</evidence>
<evidence type="ECO:0000256" key="5">
    <source>
        <dbReference type="ARBA" id="ARBA00023136"/>
    </source>
</evidence>
<gene>
    <name evidence="7" type="ORF">KDA_32510</name>
</gene>
<comment type="subcellular location">
    <subcellularLocation>
        <location evidence="1">Membrane</location>
        <topology evidence="1">Multi-pass membrane protein</topology>
    </subcellularLocation>
</comment>
<proteinExistence type="predicted"/>
<keyword evidence="2 6" id="KW-0812">Transmembrane</keyword>
<organism evidence="7 8">
    <name type="scientific">Dictyobacter alpinus</name>
    <dbReference type="NCBI Taxonomy" id="2014873"/>
    <lineage>
        <taxon>Bacteria</taxon>
        <taxon>Bacillati</taxon>
        <taxon>Chloroflexota</taxon>
        <taxon>Ktedonobacteria</taxon>
        <taxon>Ktedonobacterales</taxon>
        <taxon>Dictyobacteraceae</taxon>
        <taxon>Dictyobacter</taxon>
    </lineage>
</organism>
<evidence type="ECO:0000256" key="2">
    <source>
        <dbReference type="ARBA" id="ARBA00022692"/>
    </source>
</evidence>
<dbReference type="GO" id="GO:0032153">
    <property type="term" value="C:cell division site"/>
    <property type="evidence" value="ECO:0007669"/>
    <property type="project" value="TreeGrafter"/>
</dbReference>
<accession>A0A402B8W9</accession>
<dbReference type="PANTHER" id="PTHR30474">
    <property type="entry name" value="CELL CYCLE PROTEIN"/>
    <property type="match status" value="1"/>
</dbReference>
<dbReference type="Proteomes" id="UP000287171">
    <property type="component" value="Unassembled WGS sequence"/>
</dbReference>
<evidence type="ECO:0000256" key="3">
    <source>
        <dbReference type="ARBA" id="ARBA00022960"/>
    </source>
</evidence>
<dbReference type="GO" id="GO:0008360">
    <property type="term" value="P:regulation of cell shape"/>
    <property type="evidence" value="ECO:0007669"/>
    <property type="project" value="UniProtKB-KW"/>
</dbReference>
<reference evidence="8" key="1">
    <citation type="submission" date="2018-12" db="EMBL/GenBank/DDBJ databases">
        <title>Tengunoibacter tsumagoiensis gen. nov., sp. nov., Dictyobacter kobayashii sp. nov., D. alpinus sp. nov., and D. joshuensis sp. nov. and description of Dictyobacteraceae fam. nov. within the order Ktedonobacterales isolated from Tengu-no-mugimeshi.</title>
        <authorList>
            <person name="Wang C.M."/>
            <person name="Zheng Y."/>
            <person name="Sakai Y."/>
            <person name="Toyoda A."/>
            <person name="Minakuchi Y."/>
            <person name="Abe K."/>
            <person name="Yokota A."/>
            <person name="Yabe S."/>
        </authorList>
    </citation>
    <scope>NUCLEOTIDE SEQUENCE [LARGE SCALE GENOMIC DNA]</scope>
    <source>
        <strain evidence="8">Uno16</strain>
    </source>
</reference>
<dbReference type="GO" id="GO:0005886">
    <property type="term" value="C:plasma membrane"/>
    <property type="evidence" value="ECO:0007669"/>
    <property type="project" value="TreeGrafter"/>
</dbReference>
<keyword evidence="3" id="KW-0133">Cell shape</keyword>
<keyword evidence="8" id="KW-1185">Reference proteome</keyword>
<feature type="transmembrane region" description="Helical" evidence="6">
    <location>
        <begin position="407"/>
        <end position="427"/>
    </location>
</feature>
<feature type="transmembrane region" description="Helical" evidence="6">
    <location>
        <begin position="279"/>
        <end position="299"/>
    </location>
</feature>
<dbReference type="GO" id="GO:0051301">
    <property type="term" value="P:cell division"/>
    <property type="evidence" value="ECO:0007669"/>
    <property type="project" value="InterPro"/>
</dbReference>
<evidence type="ECO:0000256" key="1">
    <source>
        <dbReference type="ARBA" id="ARBA00004141"/>
    </source>
</evidence>
<dbReference type="AlphaFoldDB" id="A0A402B8W9"/>
<dbReference type="Pfam" id="PF01098">
    <property type="entry name" value="FTSW_RODA_SPOVE"/>
    <property type="match status" value="1"/>
</dbReference>
<feature type="transmembrane region" description="Helical" evidence="6">
    <location>
        <begin position="157"/>
        <end position="175"/>
    </location>
</feature>
<comment type="caution">
    <text evidence="7">The sequence shown here is derived from an EMBL/GenBank/DDBJ whole genome shotgun (WGS) entry which is preliminary data.</text>
</comment>
<sequence>MEQSMSQRATGAFRQYRWKELGLLILPGLILLLLMAQLLIIRSSNDTTTLNNLKNLPILDGLIPILGFIAAVLVVHVVLNIFFRKADQVLLPLVSLLSGLGVVMLTRLGPDMLKRFGGPIPTLGSRQLIWVIIGLAICLGTMFILRNIGWLSRYKYTWLLFCFAVILPSVIRGILTFKNADPTRDTLGFGPLKLQPSEFLKIGVVIFFAGYLNDNRDVLAEGHYRLGPLRLPPLRQLGPMLFMLGIGLLSFLVVRELGLALLVYSLFLCMTYVATGKKSYVLVSLLTFVVLAVIGYSLLPYVQNRFATVAFNPADWAHLTDAENTFAQDKGYQVYQGLINVASGGILGSGLGLGFPVGVPVIDSDMAFTAYAEEFGLVGLFAIIGIYLLIVHRGFRIAAEATDSFSKLLAAGLTSIFALQTLIITAGDLKLLPLTGIPLPYLSNGGNAILANFIIVGILLRISHNSAVEREGKY</sequence>
<evidence type="ECO:0000313" key="7">
    <source>
        <dbReference type="EMBL" id="GCE27767.1"/>
    </source>
</evidence>
<keyword evidence="4 6" id="KW-1133">Transmembrane helix</keyword>
<protein>
    <submittedName>
        <fullName evidence="7">Cell cycle protein</fullName>
    </submittedName>
</protein>
<dbReference type="EMBL" id="BIFT01000001">
    <property type="protein sequence ID" value="GCE27767.1"/>
    <property type="molecule type" value="Genomic_DNA"/>
</dbReference>
<evidence type="ECO:0000313" key="8">
    <source>
        <dbReference type="Proteomes" id="UP000287171"/>
    </source>
</evidence>
<feature type="transmembrane region" description="Helical" evidence="6">
    <location>
        <begin position="128"/>
        <end position="145"/>
    </location>
</feature>
<feature type="transmembrane region" description="Helical" evidence="6">
    <location>
        <begin position="61"/>
        <end position="82"/>
    </location>
</feature>
<evidence type="ECO:0000256" key="4">
    <source>
        <dbReference type="ARBA" id="ARBA00022989"/>
    </source>
</evidence>
<feature type="transmembrane region" description="Helical" evidence="6">
    <location>
        <begin position="89"/>
        <end position="108"/>
    </location>
</feature>
<feature type="transmembrane region" description="Helical" evidence="6">
    <location>
        <begin position="240"/>
        <end position="267"/>
    </location>
</feature>
<keyword evidence="5 6" id="KW-0472">Membrane</keyword>
<feature type="transmembrane region" description="Helical" evidence="6">
    <location>
        <begin position="439"/>
        <end position="460"/>
    </location>
</feature>
<dbReference type="GO" id="GO:0015648">
    <property type="term" value="F:lipid-linked peptidoglycan transporter activity"/>
    <property type="evidence" value="ECO:0007669"/>
    <property type="project" value="TreeGrafter"/>
</dbReference>
<feature type="transmembrane region" description="Helical" evidence="6">
    <location>
        <begin position="375"/>
        <end position="395"/>
    </location>
</feature>
<dbReference type="PANTHER" id="PTHR30474:SF3">
    <property type="entry name" value="PEPTIDOGLYCAN GLYCOSYLTRANSFERASE RODA"/>
    <property type="match status" value="1"/>
</dbReference>
<feature type="transmembrane region" description="Helical" evidence="6">
    <location>
        <begin position="21"/>
        <end position="41"/>
    </location>
</feature>
<dbReference type="InterPro" id="IPR001182">
    <property type="entry name" value="FtsW/RodA"/>
</dbReference>
<name>A0A402B8W9_9CHLR</name>